<dbReference type="Proteomes" id="UP000010880">
    <property type="component" value="Chromosome"/>
</dbReference>
<dbReference type="RefSeq" id="WP_015326699.1">
    <property type="nucleotide sequence ID" value="NC_019978.1"/>
</dbReference>
<accession>L0K9E1</accession>
<keyword evidence="2" id="KW-1185">Reference proteome</keyword>
<evidence type="ECO:0000313" key="1">
    <source>
        <dbReference type="EMBL" id="AGB40974.1"/>
    </source>
</evidence>
<dbReference type="HOGENOM" id="CLU_1774822_0_0_9"/>
<dbReference type="EMBL" id="CP003359">
    <property type="protein sequence ID" value="AGB40974.1"/>
    <property type="molecule type" value="Genomic_DNA"/>
</dbReference>
<sequence>MENKQMIVDAWFINENDEIRRNYNKLPYLIEHKGYHFNNNQFKITKESDKAYQINNKFWIPKSTVSFEPNIKKENEDKIFIIKGKFIDRDNFHLTFILPLKAYMDKYRIESKYFKITYETEKAYKFNEKYWIPKTVVTIEEESQNN</sequence>
<proteinExistence type="predicted"/>
<protein>
    <submittedName>
        <fullName evidence="1">Uncharacterized protein</fullName>
    </submittedName>
</protein>
<name>L0K9E1_HALHC</name>
<dbReference type="STRING" id="748449.Halha_1013"/>
<organism evidence="1 2">
    <name type="scientific">Halobacteroides halobius (strain ATCC 35273 / DSM 5150 / MD-1)</name>
    <dbReference type="NCBI Taxonomy" id="748449"/>
    <lineage>
        <taxon>Bacteria</taxon>
        <taxon>Bacillati</taxon>
        <taxon>Bacillota</taxon>
        <taxon>Clostridia</taxon>
        <taxon>Halanaerobiales</taxon>
        <taxon>Halobacteroidaceae</taxon>
        <taxon>Halobacteroides</taxon>
    </lineage>
</organism>
<evidence type="ECO:0000313" key="2">
    <source>
        <dbReference type="Proteomes" id="UP000010880"/>
    </source>
</evidence>
<gene>
    <name evidence="1" type="ordered locus">Halha_1013</name>
</gene>
<reference evidence="2" key="1">
    <citation type="submission" date="2012-02" db="EMBL/GenBank/DDBJ databases">
        <title>The complete genome of Halobacteroides halobius DSM 5150.</title>
        <authorList>
            <person name="Lucas S."/>
            <person name="Copeland A."/>
            <person name="Lapidus A."/>
            <person name="Glavina del Rio T."/>
            <person name="Dalin E."/>
            <person name="Tice H."/>
            <person name="Bruce D."/>
            <person name="Goodwin L."/>
            <person name="Pitluck S."/>
            <person name="Peters L."/>
            <person name="Mikhailova N."/>
            <person name="Gu W."/>
            <person name="Kyrpides N."/>
            <person name="Mavromatis K."/>
            <person name="Ivanova N."/>
            <person name="Brettin T."/>
            <person name="Detter J.C."/>
            <person name="Han C."/>
            <person name="Larimer F."/>
            <person name="Land M."/>
            <person name="Hauser L."/>
            <person name="Markowitz V."/>
            <person name="Cheng J.-F."/>
            <person name="Hugenholtz P."/>
            <person name="Woyke T."/>
            <person name="Wu D."/>
            <person name="Tindall B."/>
            <person name="Pomrenke H."/>
            <person name="Brambilla E."/>
            <person name="Klenk H.-P."/>
            <person name="Eisen J.A."/>
        </authorList>
    </citation>
    <scope>NUCLEOTIDE SEQUENCE [LARGE SCALE GENOMIC DNA]</scope>
    <source>
        <strain evidence="2">ATCC 35273 / DSM 5150 / MD-1</strain>
    </source>
</reference>
<dbReference type="AlphaFoldDB" id="L0K9E1"/>
<dbReference type="KEGG" id="hhl:Halha_1013"/>